<feature type="compositionally biased region" description="Low complexity" evidence="1">
    <location>
        <begin position="61"/>
        <end position="80"/>
    </location>
</feature>
<keyword evidence="3" id="KW-1185">Reference proteome</keyword>
<dbReference type="Proteomes" id="UP000799118">
    <property type="component" value="Unassembled WGS sequence"/>
</dbReference>
<reference evidence="2" key="1">
    <citation type="journal article" date="2019" name="Environ. Microbiol.">
        <title>Fungal ecological strategies reflected in gene transcription - a case study of two litter decomposers.</title>
        <authorList>
            <person name="Barbi F."/>
            <person name="Kohler A."/>
            <person name="Barry K."/>
            <person name="Baskaran P."/>
            <person name="Daum C."/>
            <person name="Fauchery L."/>
            <person name="Ihrmark K."/>
            <person name="Kuo A."/>
            <person name="LaButti K."/>
            <person name="Lipzen A."/>
            <person name="Morin E."/>
            <person name="Grigoriev I.V."/>
            <person name="Henrissat B."/>
            <person name="Lindahl B."/>
            <person name="Martin F."/>
        </authorList>
    </citation>
    <scope>NUCLEOTIDE SEQUENCE</scope>
    <source>
        <strain evidence="2">JB14</strain>
    </source>
</reference>
<proteinExistence type="predicted"/>
<feature type="compositionally biased region" description="Low complexity" evidence="1">
    <location>
        <begin position="7"/>
        <end position="18"/>
    </location>
</feature>
<gene>
    <name evidence="2" type="ORF">BT96DRAFT_914307</name>
</gene>
<accession>A0A6A4IH60</accession>
<feature type="compositionally biased region" description="Polar residues" evidence="1">
    <location>
        <begin position="30"/>
        <end position="54"/>
    </location>
</feature>
<evidence type="ECO:0000313" key="2">
    <source>
        <dbReference type="EMBL" id="KAE9407965.1"/>
    </source>
</evidence>
<sequence length="192" mass="20755">MAPQKNSSTTKEPSTSESAIVTPPTCAQPPRQTNHQSSNPATNNVNSSKSQDSAGQPRPNPDTSSSSKKTSAPKSTTSDTLASTHSGSVAPESRPLTEIIGEKFAPFDHQRLVVGPFTEETARDSTFEEELGPYSSMRSIETHAYESQLAVQKLENKISDVIEVEKAQEQTRQRLNDFVVHMQTAIAALTGL</sequence>
<protein>
    <submittedName>
        <fullName evidence="2">Uncharacterized protein</fullName>
    </submittedName>
</protein>
<organism evidence="2 3">
    <name type="scientific">Gymnopus androsaceus JB14</name>
    <dbReference type="NCBI Taxonomy" id="1447944"/>
    <lineage>
        <taxon>Eukaryota</taxon>
        <taxon>Fungi</taxon>
        <taxon>Dikarya</taxon>
        <taxon>Basidiomycota</taxon>
        <taxon>Agaricomycotina</taxon>
        <taxon>Agaricomycetes</taxon>
        <taxon>Agaricomycetidae</taxon>
        <taxon>Agaricales</taxon>
        <taxon>Marasmiineae</taxon>
        <taxon>Omphalotaceae</taxon>
        <taxon>Gymnopus</taxon>
    </lineage>
</organism>
<name>A0A6A4IH60_9AGAR</name>
<evidence type="ECO:0000313" key="3">
    <source>
        <dbReference type="Proteomes" id="UP000799118"/>
    </source>
</evidence>
<evidence type="ECO:0000256" key="1">
    <source>
        <dbReference type="SAM" id="MobiDB-lite"/>
    </source>
</evidence>
<dbReference type="AlphaFoldDB" id="A0A6A4IH60"/>
<feature type="region of interest" description="Disordered" evidence="1">
    <location>
        <begin position="1"/>
        <end position="97"/>
    </location>
</feature>
<dbReference type="OrthoDB" id="3224400at2759"/>
<dbReference type="EMBL" id="ML769393">
    <property type="protein sequence ID" value="KAE9407965.1"/>
    <property type="molecule type" value="Genomic_DNA"/>
</dbReference>